<dbReference type="AlphaFoldDB" id="A0A2S0NA30"/>
<dbReference type="Pfam" id="PF02615">
    <property type="entry name" value="Ldh_2"/>
    <property type="match status" value="1"/>
</dbReference>
<dbReference type="Gene3D" id="3.30.1370.60">
    <property type="entry name" value="Hypothetical oxidoreductase yiak, domain 2"/>
    <property type="match status" value="1"/>
</dbReference>
<evidence type="ECO:0000256" key="2">
    <source>
        <dbReference type="ARBA" id="ARBA00023002"/>
    </source>
</evidence>
<keyword evidence="2" id="KW-0560">Oxidoreductase</keyword>
<dbReference type="GO" id="GO:0016491">
    <property type="term" value="F:oxidoreductase activity"/>
    <property type="evidence" value="ECO:0007669"/>
    <property type="project" value="UniProtKB-KW"/>
</dbReference>
<dbReference type="RefSeq" id="WP_106748365.1">
    <property type="nucleotide sequence ID" value="NZ_CP027668.1"/>
</dbReference>
<gene>
    <name evidence="3" type="ORF">C6569_08080</name>
</gene>
<organism evidence="3 4">
    <name type="scientific">Phreatobacter cathodiphilus</name>
    <dbReference type="NCBI Taxonomy" id="1868589"/>
    <lineage>
        <taxon>Bacteria</taxon>
        <taxon>Pseudomonadati</taxon>
        <taxon>Pseudomonadota</taxon>
        <taxon>Alphaproteobacteria</taxon>
        <taxon>Hyphomicrobiales</taxon>
        <taxon>Phreatobacteraceae</taxon>
        <taxon>Phreatobacter</taxon>
    </lineage>
</organism>
<evidence type="ECO:0000256" key="1">
    <source>
        <dbReference type="ARBA" id="ARBA00006056"/>
    </source>
</evidence>
<dbReference type="NCBIfam" id="NF007504">
    <property type="entry name" value="PRK10098.1"/>
    <property type="match status" value="1"/>
</dbReference>
<dbReference type="OrthoDB" id="9811519at2"/>
<dbReference type="KEGG" id="phr:C6569_08080"/>
<dbReference type="SUPFAM" id="SSF89733">
    <property type="entry name" value="L-sulfolactate dehydrogenase-like"/>
    <property type="match status" value="1"/>
</dbReference>
<dbReference type="EMBL" id="CP027668">
    <property type="protein sequence ID" value="AVO45024.1"/>
    <property type="molecule type" value="Genomic_DNA"/>
</dbReference>
<evidence type="ECO:0000313" key="4">
    <source>
        <dbReference type="Proteomes" id="UP000237889"/>
    </source>
</evidence>
<protein>
    <submittedName>
        <fullName evidence="3">Malate/lactate/ureidoglycolate dehydrogenase</fullName>
    </submittedName>
</protein>
<comment type="similarity">
    <text evidence="1">Belongs to the LDH2/MDH2 oxidoreductase family.</text>
</comment>
<proteinExistence type="inferred from homology"/>
<dbReference type="InterPro" id="IPR043144">
    <property type="entry name" value="Mal/L-sulf/L-lact_DH-like_ah"/>
</dbReference>
<name>A0A2S0NA30_9HYPH</name>
<sequence length="362" mass="37452">MAIVDAERLAALVATVFERAGCDAEEARRIGHYLTEANLTGHDSHGVARVPRYVDWLKEGRVEAGKSVTAIVDTPAITVLDGHYGFGQTVGPQAVRIGIAKAKQNGLAAVALRKAGHLGRIGDFAEMAAAEGLVSIHFVNVVGSILVAPHGGVDRRLSTAPYCIGVPRPGEPPLLLDFATSLVAEGKVLVASMGGKPIPPDALISPDGTRSGDPAVLYGPYPAGPGTRDPMNGPGAIRAFGEHKGSGLAFMCEILGGALTGAGATGPDKRFCNGMMSIYIDPKVVDPDGFFPAECADYVAYYKSARPVEPGGEVLVPGEAELRSRSKKLKDGVPLSDGTWDAIAATAAALGIGDNVIKAALR</sequence>
<dbReference type="InterPro" id="IPR036111">
    <property type="entry name" value="Mal/L-sulfo/L-lacto_DH-like_sf"/>
</dbReference>
<keyword evidence="4" id="KW-1185">Reference proteome</keyword>
<dbReference type="PANTHER" id="PTHR11091">
    <property type="entry name" value="OXIDOREDUCTASE-RELATED"/>
    <property type="match status" value="1"/>
</dbReference>
<accession>A0A2S0NA30</accession>
<reference evidence="3 4" key="1">
    <citation type="submission" date="2018-03" db="EMBL/GenBank/DDBJ databases">
        <title>Genome sequencing of Phreatobacter sp.</title>
        <authorList>
            <person name="Kim S.-J."/>
            <person name="Heo J."/>
            <person name="Kwon S.-W."/>
        </authorList>
    </citation>
    <scope>NUCLEOTIDE SEQUENCE [LARGE SCALE GENOMIC DNA]</scope>
    <source>
        <strain evidence="3 4">S-12</strain>
    </source>
</reference>
<dbReference type="InterPro" id="IPR003767">
    <property type="entry name" value="Malate/L-lactate_DH-like"/>
</dbReference>
<dbReference type="PANTHER" id="PTHR11091:SF0">
    <property type="entry name" value="MALATE DEHYDROGENASE"/>
    <property type="match status" value="1"/>
</dbReference>
<evidence type="ECO:0000313" key="3">
    <source>
        <dbReference type="EMBL" id="AVO45024.1"/>
    </source>
</evidence>
<dbReference type="InterPro" id="IPR043143">
    <property type="entry name" value="Mal/L-sulf/L-lact_DH-like_NADP"/>
</dbReference>
<dbReference type="Proteomes" id="UP000237889">
    <property type="component" value="Chromosome"/>
</dbReference>
<dbReference type="Gene3D" id="1.10.1530.10">
    <property type="match status" value="1"/>
</dbReference>